<evidence type="ECO:0000256" key="1">
    <source>
        <dbReference type="SAM" id="MobiDB-lite"/>
    </source>
</evidence>
<keyword evidence="3" id="KW-1185">Reference proteome</keyword>
<accession>A0A813DCS7</accession>
<evidence type="ECO:0000313" key="2">
    <source>
        <dbReference type="EMBL" id="CAE8584288.1"/>
    </source>
</evidence>
<evidence type="ECO:0000313" key="3">
    <source>
        <dbReference type="Proteomes" id="UP000654075"/>
    </source>
</evidence>
<name>A0A813DCS7_POLGL</name>
<dbReference type="AlphaFoldDB" id="A0A813DCS7"/>
<feature type="compositionally biased region" description="Acidic residues" evidence="1">
    <location>
        <begin position="68"/>
        <end position="77"/>
    </location>
</feature>
<dbReference type="SUPFAM" id="SSF56399">
    <property type="entry name" value="ADP-ribosylation"/>
    <property type="match status" value="1"/>
</dbReference>
<dbReference type="Gene3D" id="3.90.228.10">
    <property type="match status" value="1"/>
</dbReference>
<feature type="region of interest" description="Disordered" evidence="1">
    <location>
        <begin position="35"/>
        <end position="77"/>
    </location>
</feature>
<gene>
    <name evidence="2" type="ORF">PGLA1383_LOCUS3223</name>
</gene>
<dbReference type="Gene3D" id="3.40.220.10">
    <property type="entry name" value="Leucine Aminopeptidase, subunit E, domain 1"/>
    <property type="match status" value="1"/>
</dbReference>
<comment type="caution">
    <text evidence="2">The sequence shown here is derived from an EMBL/GenBank/DDBJ whole genome shotgun (WGS) entry which is preliminary data.</text>
</comment>
<feature type="region of interest" description="Disordered" evidence="1">
    <location>
        <begin position="310"/>
        <end position="358"/>
    </location>
</feature>
<dbReference type="EMBL" id="CAJNNV010001092">
    <property type="protein sequence ID" value="CAE8584288.1"/>
    <property type="molecule type" value="Genomic_DNA"/>
</dbReference>
<dbReference type="SUPFAM" id="SSF52949">
    <property type="entry name" value="Macro domain-like"/>
    <property type="match status" value="1"/>
</dbReference>
<dbReference type="InterPro" id="IPR043472">
    <property type="entry name" value="Macro_dom-like"/>
</dbReference>
<proteinExistence type="predicted"/>
<sequence>MAAAGRGRGLRVFRQGTDLRGYVALGHSTVQHVDGEGNLQKYHRPRRPTARMTPAAAPDDSEVTAGEVEADPEELEEDEVETAAESEEMMERALEIVRTLRSFTVRAPAGMPCAGSVVNFDLAVRFVRRHARMLRQRGPELALPRVTYHWTAEENFNSIIEQNLLVPDGETVKKKHGAALGRGVYTCPDFRFAQEDFSYGAPACFVCLVLLGRQEERHVRDKAKYSAKAQGVDSGFDSITGRLPGRYVDTWVLPDSDLLLPCFLVDELALREALIAITAVVRVFKSVALSPNLASAGLDAHAVCLDAGAETRPPQEGDENESSQSRRKRWQRAGPEMASGGASPVEATSVGSSSSSCGQTQKRWQLRSRALAPAVESQPRNWGELETRAGDLLAASEDCLLHQCCCVLRKPAEGVAAAIFAFFPEADVYLQRRDRGRPIDSPGTVSVHGRVVNLYGQICPGRPMTDLTEVIRSPYAACFVQLPPGTCDSSEERLSWFTRGLAALPLALPSEVTSLAVPARIGCGLARGNWPTYLQVLRRFAAQHPSFRVVLYDIDLV</sequence>
<protein>
    <submittedName>
        <fullName evidence="2">Uncharacterized protein</fullName>
    </submittedName>
</protein>
<organism evidence="2 3">
    <name type="scientific">Polarella glacialis</name>
    <name type="common">Dinoflagellate</name>
    <dbReference type="NCBI Taxonomy" id="89957"/>
    <lineage>
        <taxon>Eukaryota</taxon>
        <taxon>Sar</taxon>
        <taxon>Alveolata</taxon>
        <taxon>Dinophyceae</taxon>
        <taxon>Suessiales</taxon>
        <taxon>Suessiaceae</taxon>
        <taxon>Polarella</taxon>
    </lineage>
</organism>
<dbReference type="OrthoDB" id="527344at2759"/>
<reference evidence="2" key="1">
    <citation type="submission" date="2021-02" db="EMBL/GenBank/DDBJ databases">
        <authorList>
            <person name="Dougan E. K."/>
            <person name="Rhodes N."/>
            <person name="Thang M."/>
            <person name="Chan C."/>
        </authorList>
    </citation>
    <scope>NUCLEOTIDE SEQUENCE</scope>
</reference>
<dbReference type="Proteomes" id="UP000654075">
    <property type="component" value="Unassembled WGS sequence"/>
</dbReference>